<dbReference type="InterPro" id="IPR019740">
    <property type="entry name" value="Pyridox_Oxase_CS"/>
</dbReference>
<comment type="caution">
    <text evidence="12">The sequence shown here is derived from an EMBL/GenBank/DDBJ whole genome shotgun (WGS) entry which is preliminary data.</text>
</comment>
<dbReference type="NCBIfam" id="TIGR00558">
    <property type="entry name" value="pdxH"/>
    <property type="match status" value="1"/>
</dbReference>
<feature type="domain" description="Pyridoxine 5'-phosphate oxidase dimerisation C-terminal" evidence="11">
    <location>
        <begin position="170"/>
        <end position="211"/>
    </location>
</feature>
<dbReference type="PANTHER" id="PTHR10851">
    <property type="entry name" value="PYRIDOXINE-5-PHOSPHATE OXIDASE"/>
    <property type="match status" value="1"/>
</dbReference>
<feature type="domain" description="Pyridoxamine 5'-phosphate oxidase N-terminal" evidence="10">
    <location>
        <begin position="33"/>
        <end position="157"/>
    </location>
</feature>
<dbReference type="HAMAP" id="MF_01629">
    <property type="entry name" value="PdxH"/>
    <property type="match status" value="1"/>
</dbReference>
<evidence type="ECO:0000259" key="10">
    <source>
        <dbReference type="Pfam" id="PF01243"/>
    </source>
</evidence>
<feature type="binding site" evidence="7 8">
    <location>
        <position position="65"/>
    </location>
    <ligand>
        <name>substrate</name>
    </ligand>
</feature>
<dbReference type="GO" id="GO:0010181">
    <property type="term" value="F:FMN binding"/>
    <property type="evidence" value="ECO:0007669"/>
    <property type="project" value="UniProtKB-UniRule"/>
</dbReference>
<reference evidence="12" key="1">
    <citation type="journal article" date="2014" name="Int. J. Syst. Evol. Microbiol.">
        <title>Complete genome sequence of Corynebacterium casei LMG S-19264T (=DSM 44701T), isolated from a smear-ripened cheese.</title>
        <authorList>
            <consortium name="US DOE Joint Genome Institute (JGI-PGF)"/>
            <person name="Walter F."/>
            <person name="Albersmeier A."/>
            <person name="Kalinowski J."/>
            <person name="Ruckert C."/>
        </authorList>
    </citation>
    <scope>NUCLEOTIDE SEQUENCE</scope>
    <source>
        <strain evidence="12">CGMCC 1.10998</strain>
    </source>
</reference>
<comment type="cofactor">
    <cofactor evidence="7 9">
        <name>FMN</name>
        <dbReference type="ChEBI" id="CHEBI:58210"/>
    </cofactor>
    <text evidence="7 9">Binds 1 FMN per subunit.</text>
</comment>
<feature type="binding site" evidence="7 9">
    <location>
        <position position="193"/>
    </location>
    <ligand>
        <name>FMN</name>
        <dbReference type="ChEBI" id="CHEBI:58210"/>
    </ligand>
</feature>
<dbReference type="PIRSF" id="PIRSF000190">
    <property type="entry name" value="Pyd_amn-ph_oxd"/>
    <property type="match status" value="1"/>
</dbReference>
<dbReference type="InterPro" id="IPR012349">
    <property type="entry name" value="Split_barrel_FMN-bd"/>
</dbReference>
<evidence type="ECO:0000256" key="3">
    <source>
        <dbReference type="ARBA" id="ARBA00022630"/>
    </source>
</evidence>
<evidence type="ECO:0000256" key="9">
    <source>
        <dbReference type="PIRSR" id="PIRSR000190-2"/>
    </source>
</evidence>
<evidence type="ECO:0000256" key="7">
    <source>
        <dbReference type="HAMAP-Rule" id="MF_01629"/>
    </source>
</evidence>
<comment type="catalytic activity">
    <reaction evidence="7">
        <text>pyridoxamine 5'-phosphate + O2 + H2O = pyridoxal 5'-phosphate + H2O2 + NH4(+)</text>
        <dbReference type="Rhea" id="RHEA:15817"/>
        <dbReference type="ChEBI" id="CHEBI:15377"/>
        <dbReference type="ChEBI" id="CHEBI:15379"/>
        <dbReference type="ChEBI" id="CHEBI:16240"/>
        <dbReference type="ChEBI" id="CHEBI:28938"/>
        <dbReference type="ChEBI" id="CHEBI:58451"/>
        <dbReference type="ChEBI" id="CHEBI:597326"/>
        <dbReference type="EC" id="1.4.3.5"/>
    </reaction>
</comment>
<feature type="binding site" evidence="8">
    <location>
        <begin position="7"/>
        <end position="10"/>
    </location>
    <ligand>
        <name>substrate</name>
    </ligand>
</feature>
<dbReference type="RefSeq" id="WP_188566573.1">
    <property type="nucleotide sequence ID" value="NZ_BMED01000002.1"/>
</dbReference>
<dbReference type="Pfam" id="PF10590">
    <property type="entry name" value="PNP_phzG_C"/>
    <property type="match status" value="1"/>
</dbReference>
<dbReference type="EC" id="1.4.3.5" evidence="7"/>
<evidence type="ECO:0000256" key="8">
    <source>
        <dbReference type="PIRSR" id="PIRSR000190-1"/>
    </source>
</evidence>
<dbReference type="Pfam" id="PF01243">
    <property type="entry name" value="PNPOx_N"/>
    <property type="match status" value="1"/>
</dbReference>
<feature type="binding site" evidence="7 9">
    <location>
        <position position="82"/>
    </location>
    <ligand>
        <name>FMN</name>
        <dbReference type="ChEBI" id="CHEBI:58210"/>
    </ligand>
</feature>
<dbReference type="FunFam" id="2.30.110.10:FF:000020">
    <property type="entry name" value="PNPO isoform 11"/>
    <property type="match status" value="1"/>
</dbReference>
<evidence type="ECO:0000313" key="13">
    <source>
        <dbReference type="Proteomes" id="UP000637423"/>
    </source>
</evidence>
<dbReference type="Proteomes" id="UP000637423">
    <property type="component" value="Unassembled WGS sequence"/>
</dbReference>
<feature type="binding site" evidence="7 8">
    <location>
        <position position="122"/>
    </location>
    <ligand>
        <name>substrate</name>
    </ligand>
</feature>
<evidence type="ECO:0000256" key="6">
    <source>
        <dbReference type="ARBA" id="ARBA00023096"/>
    </source>
</evidence>
<feature type="binding site" evidence="7 9">
    <location>
        <position position="104"/>
    </location>
    <ligand>
        <name>FMN</name>
        <dbReference type="ChEBI" id="CHEBI:58210"/>
    </ligand>
</feature>
<dbReference type="Gene3D" id="2.30.110.10">
    <property type="entry name" value="Electron Transport, Fmn-binding Protein, Chain A"/>
    <property type="match status" value="1"/>
</dbReference>
<dbReference type="InterPro" id="IPR000659">
    <property type="entry name" value="Pyridox_Oxase"/>
</dbReference>
<comment type="pathway">
    <text evidence="7">Cofactor metabolism; pyridoxal 5'-phosphate salvage; pyridoxal 5'-phosphate from pyridoxine 5'-phosphate: step 1/1.</text>
</comment>
<dbReference type="NCBIfam" id="NF004231">
    <property type="entry name" value="PRK05679.1"/>
    <property type="match status" value="1"/>
</dbReference>
<dbReference type="EMBL" id="BMED01000002">
    <property type="protein sequence ID" value="GGC78784.1"/>
    <property type="molecule type" value="Genomic_DNA"/>
</dbReference>
<reference evidence="12" key="2">
    <citation type="submission" date="2020-09" db="EMBL/GenBank/DDBJ databases">
        <authorList>
            <person name="Sun Q."/>
            <person name="Zhou Y."/>
        </authorList>
    </citation>
    <scope>NUCLEOTIDE SEQUENCE</scope>
    <source>
        <strain evidence="12">CGMCC 1.10998</strain>
    </source>
</reference>
<dbReference type="PROSITE" id="PS01064">
    <property type="entry name" value="PYRIDOX_OXIDASE"/>
    <property type="match status" value="1"/>
</dbReference>
<feature type="binding site" evidence="7 8">
    <location>
        <begin position="189"/>
        <end position="191"/>
    </location>
    <ligand>
        <name>substrate</name>
    </ligand>
</feature>
<evidence type="ECO:0000256" key="5">
    <source>
        <dbReference type="ARBA" id="ARBA00023002"/>
    </source>
</evidence>
<feature type="binding site" evidence="7 9">
    <location>
        <position position="183"/>
    </location>
    <ligand>
        <name>FMN</name>
        <dbReference type="ChEBI" id="CHEBI:58210"/>
    </ligand>
</feature>
<proteinExistence type="inferred from homology"/>
<feature type="binding site" evidence="7 9">
    <location>
        <begin position="60"/>
        <end position="65"/>
    </location>
    <ligand>
        <name>FMN</name>
        <dbReference type="ChEBI" id="CHEBI:58210"/>
    </ligand>
</feature>
<evidence type="ECO:0000256" key="4">
    <source>
        <dbReference type="ARBA" id="ARBA00022643"/>
    </source>
</evidence>
<evidence type="ECO:0000256" key="1">
    <source>
        <dbReference type="ARBA" id="ARBA00007301"/>
    </source>
</evidence>
<dbReference type="AlphaFoldDB" id="A0A916UMT0"/>
<keyword evidence="13" id="KW-1185">Reference proteome</keyword>
<keyword evidence="3 7" id="KW-0285">Flavoprotein</keyword>
<feature type="binding site" evidence="7 9">
    <location>
        <begin position="139"/>
        <end position="140"/>
    </location>
    <ligand>
        <name>FMN</name>
        <dbReference type="ChEBI" id="CHEBI:58210"/>
    </ligand>
</feature>
<dbReference type="InterPro" id="IPR019576">
    <property type="entry name" value="Pyridoxamine_oxidase_dimer_C"/>
</dbReference>
<name>A0A916UMT0_9BURK</name>
<gene>
    <name evidence="7 12" type="primary">pdxH</name>
    <name evidence="12" type="ORF">GCM10011396_27470</name>
</gene>
<feature type="binding site" evidence="7 9">
    <location>
        <position position="81"/>
    </location>
    <ligand>
        <name>FMN</name>
        <dbReference type="ChEBI" id="CHEBI:58210"/>
    </ligand>
</feature>
<comment type="catalytic activity">
    <reaction evidence="7">
        <text>pyridoxine 5'-phosphate + O2 = pyridoxal 5'-phosphate + H2O2</text>
        <dbReference type="Rhea" id="RHEA:15149"/>
        <dbReference type="ChEBI" id="CHEBI:15379"/>
        <dbReference type="ChEBI" id="CHEBI:16240"/>
        <dbReference type="ChEBI" id="CHEBI:58589"/>
        <dbReference type="ChEBI" id="CHEBI:597326"/>
        <dbReference type="EC" id="1.4.3.5"/>
    </reaction>
</comment>
<evidence type="ECO:0000259" key="11">
    <source>
        <dbReference type="Pfam" id="PF10590"/>
    </source>
</evidence>
<keyword evidence="6 7" id="KW-0664">Pyridoxine biosynthesis</keyword>
<keyword evidence="5 7" id="KW-0560">Oxidoreductase</keyword>
<comment type="pathway">
    <text evidence="7">Cofactor metabolism; pyridoxal 5'-phosphate salvage; pyridoxal 5'-phosphate from pyridoxamine 5'-phosphate: step 1/1.</text>
</comment>
<organism evidence="12 13">
    <name type="scientific">Undibacterium terreum</name>
    <dbReference type="NCBI Taxonomy" id="1224302"/>
    <lineage>
        <taxon>Bacteria</taxon>
        <taxon>Pseudomonadati</taxon>
        <taxon>Pseudomonadota</taxon>
        <taxon>Betaproteobacteria</taxon>
        <taxon>Burkholderiales</taxon>
        <taxon>Oxalobacteraceae</taxon>
        <taxon>Undibacterium</taxon>
    </lineage>
</organism>
<accession>A0A916UMT0</accession>
<comment type="function">
    <text evidence="7">Catalyzes the oxidation of either pyridoxine 5'-phosphate (PNP) or pyridoxamine 5'-phosphate (PMP) into pyridoxal 5'-phosphate (PLP).</text>
</comment>
<dbReference type="SUPFAM" id="SSF50475">
    <property type="entry name" value="FMN-binding split barrel"/>
    <property type="match status" value="1"/>
</dbReference>
<feature type="binding site" evidence="7 8">
    <location>
        <position position="130"/>
    </location>
    <ligand>
        <name>substrate</name>
    </ligand>
</feature>
<dbReference type="InterPro" id="IPR011576">
    <property type="entry name" value="Pyridox_Oxase_N"/>
</dbReference>
<evidence type="ECO:0000313" key="12">
    <source>
        <dbReference type="EMBL" id="GGC78784.1"/>
    </source>
</evidence>
<keyword evidence="4 7" id="KW-0288">FMN</keyword>
<dbReference type="PANTHER" id="PTHR10851:SF0">
    <property type="entry name" value="PYRIDOXINE-5'-PHOSPHATE OXIDASE"/>
    <property type="match status" value="1"/>
</dbReference>
<evidence type="ECO:0000256" key="2">
    <source>
        <dbReference type="ARBA" id="ARBA00011738"/>
    </source>
</evidence>
<feature type="binding site" evidence="7 9">
    <location>
        <begin position="75"/>
        <end position="76"/>
    </location>
    <ligand>
        <name>FMN</name>
        <dbReference type="ChEBI" id="CHEBI:58210"/>
    </ligand>
</feature>
<comment type="subunit">
    <text evidence="2 7">Homodimer.</text>
</comment>
<dbReference type="GO" id="GO:0008615">
    <property type="term" value="P:pyridoxine biosynthetic process"/>
    <property type="evidence" value="ECO:0007669"/>
    <property type="project" value="UniProtKB-UniRule"/>
</dbReference>
<sequence>MSLADLRKDYKQATLSETEVDKDPVSQFARWFEQATQADVPEPNAMSLATADHNGRPSSRIVLIKEFDQRGFCWFTNYDSKKGDELAGNPYAALLFHWVQLERQVRIEGKVERLTVQESDAYFNSRPLGSRQSALASEQSRPVPNRAALEAKLAEVVAQYGEQPPRPEHWGGYRLVPDRLEFWQGRSSRLHDRIVYTRNADGSWSLSRLQP</sequence>
<feature type="binding site" evidence="7 8">
    <location>
        <position position="126"/>
    </location>
    <ligand>
        <name>substrate</name>
    </ligand>
</feature>
<dbReference type="GO" id="GO:0004733">
    <property type="term" value="F:pyridoxamine phosphate oxidase activity"/>
    <property type="evidence" value="ECO:0007669"/>
    <property type="project" value="UniProtKB-UniRule"/>
</dbReference>
<protein>
    <recommendedName>
        <fullName evidence="7">Pyridoxine/pyridoxamine 5'-phosphate oxidase</fullName>
        <ecNumber evidence="7">1.4.3.5</ecNumber>
    </recommendedName>
    <alternativeName>
        <fullName evidence="7">PNP/PMP oxidase</fullName>
        <shortName evidence="7">PNPOx</shortName>
    </alternativeName>
    <alternativeName>
        <fullName evidence="7">Pyridoxal 5'-phosphate synthase</fullName>
    </alternativeName>
</protein>
<comment type="similarity">
    <text evidence="1 7">Belongs to the pyridoxamine 5'-phosphate oxidase family.</text>
</comment>